<dbReference type="Proteomes" id="UP000664218">
    <property type="component" value="Unassembled WGS sequence"/>
</dbReference>
<sequence length="413" mass="45322">MIEHLGRQAKAASRKLARLGTVEKNRILSLLGENLMKRKEEILAANAEDLSRGKENGLSSALMDRLLLNEERIRSMKDGLLTVEKLDDPVGEIREMKTLPNGLKVGKKSVPLGVVGIIYESRPNVTIDTAALCLKSSNALILRGGKEAISSNKVLVEIVQDTLKELGHDPFMVQLIEDLSYETAGEFMRMNAYLDVLIPRGSAKLIQRVVKEATVPVIETGVGNCHVFVDESADFSMALDIIVNAKTQRTGVCNAMESLLVHEAVADAFLPALFKTLKPYGVKVMADEKARQIIPLFLEATEEDYAKEYLDLAMSLKTVKDLREAMDHIEKYGTGHSEAIITKDYDHAMTFTDEVDAAAVYVNASTRFTDGSALGMGAEMGISTQKLHARGPVGLKELTTTKYIIFGNGQVRP</sequence>
<protein>
    <recommendedName>
        <fullName evidence="7">Gamma-glutamyl phosphate reductase</fullName>
        <shortName evidence="7">GPR</shortName>
        <ecNumber evidence="7">1.2.1.41</ecNumber>
    </recommendedName>
    <alternativeName>
        <fullName evidence="7">Glutamate-5-semialdehyde dehydrogenase</fullName>
    </alternativeName>
    <alternativeName>
        <fullName evidence="7">Glutamyl-gamma-semialdehyde dehydrogenase</fullName>
        <shortName evidence="7">GSA dehydrogenase</shortName>
    </alternativeName>
</protein>
<evidence type="ECO:0000256" key="7">
    <source>
        <dbReference type="HAMAP-Rule" id="MF_00412"/>
    </source>
</evidence>
<dbReference type="NCBIfam" id="NF001221">
    <property type="entry name" value="PRK00197.1"/>
    <property type="match status" value="1"/>
</dbReference>
<evidence type="ECO:0000259" key="8">
    <source>
        <dbReference type="Pfam" id="PF00171"/>
    </source>
</evidence>
<dbReference type="GO" id="GO:0055129">
    <property type="term" value="P:L-proline biosynthetic process"/>
    <property type="evidence" value="ECO:0007669"/>
    <property type="project" value="UniProtKB-UniRule"/>
</dbReference>
<accession>A0A939HAW5</accession>
<keyword evidence="7" id="KW-0963">Cytoplasm</keyword>
<dbReference type="FunFam" id="3.40.309.10:FF:000006">
    <property type="entry name" value="Gamma-glutamyl phosphate reductase"/>
    <property type="match status" value="1"/>
</dbReference>
<proteinExistence type="inferred from homology"/>
<dbReference type="SUPFAM" id="SSF53720">
    <property type="entry name" value="ALDH-like"/>
    <property type="match status" value="1"/>
</dbReference>
<evidence type="ECO:0000313" key="9">
    <source>
        <dbReference type="EMBL" id="MBO1264592.1"/>
    </source>
</evidence>
<dbReference type="PANTHER" id="PTHR11063:SF8">
    <property type="entry name" value="DELTA-1-PYRROLINE-5-CARBOXYLATE SYNTHASE"/>
    <property type="match status" value="1"/>
</dbReference>
<evidence type="ECO:0000313" key="10">
    <source>
        <dbReference type="Proteomes" id="UP000664218"/>
    </source>
</evidence>
<name>A0A939HAW5_9CLOT</name>
<dbReference type="Gene3D" id="3.40.605.10">
    <property type="entry name" value="Aldehyde Dehydrogenase, Chain A, domain 1"/>
    <property type="match status" value="1"/>
</dbReference>
<reference evidence="9" key="1">
    <citation type="submission" date="2021-03" db="EMBL/GenBank/DDBJ databases">
        <title>Proteiniclasticum marinus sp. nov., isolated from tidal flat sediment.</title>
        <authorList>
            <person name="Namirimu T."/>
            <person name="Yang J.-A."/>
            <person name="Yang S.-H."/>
            <person name="Kim Y.-J."/>
            <person name="Kwon K.K."/>
        </authorList>
    </citation>
    <scope>NUCLEOTIDE SEQUENCE</scope>
    <source>
        <strain evidence="9">SCR006</strain>
    </source>
</reference>
<evidence type="ECO:0000256" key="1">
    <source>
        <dbReference type="ARBA" id="ARBA00004985"/>
    </source>
</evidence>
<dbReference type="Pfam" id="PF00171">
    <property type="entry name" value="Aldedh"/>
    <property type="match status" value="1"/>
</dbReference>
<evidence type="ECO:0000256" key="2">
    <source>
        <dbReference type="ARBA" id="ARBA00022605"/>
    </source>
</evidence>
<keyword evidence="3 7" id="KW-0641">Proline biosynthesis</keyword>
<keyword evidence="5 7" id="KW-0560">Oxidoreductase</keyword>
<comment type="caution">
    <text evidence="9">The sequence shown here is derived from an EMBL/GenBank/DDBJ whole genome shotgun (WGS) entry which is preliminary data.</text>
</comment>
<feature type="domain" description="Aldehyde dehydrogenase" evidence="8">
    <location>
        <begin position="4"/>
        <end position="295"/>
    </location>
</feature>
<dbReference type="PROSITE" id="PS01223">
    <property type="entry name" value="PROA"/>
    <property type="match status" value="1"/>
</dbReference>
<dbReference type="NCBIfam" id="TIGR00407">
    <property type="entry name" value="proA"/>
    <property type="match status" value="1"/>
</dbReference>
<dbReference type="Gene3D" id="3.40.309.10">
    <property type="entry name" value="Aldehyde Dehydrogenase, Chain A, domain 2"/>
    <property type="match status" value="1"/>
</dbReference>
<evidence type="ECO:0000256" key="4">
    <source>
        <dbReference type="ARBA" id="ARBA00022857"/>
    </source>
</evidence>
<dbReference type="PIRSF" id="PIRSF000151">
    <property type="entry name" value="GPR"/>
    <property type="match status" value="1"/>
</dbReference>
<comment type="function">
    <text evidence="7">Catalyzes the NADPH-dependent reduction of L-glutamate 5-phosphate into L-glutamate 5-semialdehyde and phosphate. The product spontaneously undergoes cyclization to form 1-pyrroline-5-carboxylate.</text>
</comment>
<dbReference type="GO" id="GO:0005737">
    <property type="term" value="C:cytoplasm"/>
    <property type="evidence" value="ECO:0007669"/>
    <property type="project" value="UniProtKB-SubCell"/>
</dbReference>
<dbReference type="CDD" id="cd07079">
    <property type="entry name" value="ALDH_F18-19_ProA-GPR"/>
    <property type="match status" value="1"/>
</dbReference>
<dbReference type="HAMAP" id="MF_00412">
    <property type="entry name" value="ProA"/>
    <property type="match status" value="1"/>
</dbReference>
<evidence type="ECO:0000256" key="5">
    <source>
        <dbReference type="ARBA" id="ARBA00023002"/>
    </source>
</evidence>
<organism evidence="9 10">
    <name type="scientific">Proteiniclasticum aestuarii</name>
    <dbReference type="NCBI Taxonomy" id="2817862"/>
    <lineage>
        <taxon>Bacteria</taxon>
        <taxon>Bacillati</taxon>
        <taxon>Bacillota</taxon>
        <taxon>Clostridia</taxon>
        <taxon>Eubacteriales</taxon>
        <taxon>Clostridiaceae</taxon>
        <taxon>Proteiniclasticum</taxon>
    </lineage>
</organism>
<dbReference type="GO" id="GO:0050661">
    <property type="term" value="F:NADP binding"/>
    <property type="evidence" value="ECO:0007669"/>
    <property type="project" value="InterPro"/>
</dbReference>
<keyword evidence="4 7" id="KW-0521">NADP</keyword>
<dbReference type="InterPro" id="IPR015590">
    <property type="entry name" value="Aldehyde_DH_dom"/>
</dbReference>
<gene>
    <name evidence="7" type="primary">proA</name>
    <name evidence="9" type="ORF">J3A84_06010</name>
</gene>
<comment type="pathway">
    <text evidence="1 7">Amino-acid biosynthesis; L-proline biosynthesis; L-glutamate 5-semialdehyde from L-glutamate: step 2/2.</text>
</comment>
<dbReference type="EMBL" id="JAFNJU010000004">
    <property type="protein sequence ID" value="MBO1264592.1"/>
    <property type="molecule type" value="Genomic_DNA"/>
</dbReference>
<dbReference type="InterPro" id="IPR020593">
    <property type="entry name" value="G-glutamylP_reductase_CS"/>
</dbReference>
<evidence type="ECO:0000256" key="3">
    <source>
        <dbReference type="ARBA" id="ARBA00022650"/>
    </source>
</evidence>
<dbReference type="InterPro" id="IPR016162">
    <property type="entry name" value="Ald_DH_N"/>
</dbReference>
<dbReference type="RefSeq" id="WP_207599114.1">
    <property type="nucleotide sequence ID" value="NZ_JAFNJU010000004.1"/>
</dbReference>
<keyword evidence="2 7" id="KW-0028">Amino-acid biosynthesis</keyword>
<keyword evidence="10" id="KW-1185">Reference proteome</keyword>
<dbReference type="PANTHER" id="PTHR11063">
    <property type="entry name" value="GLUTAMATE SEMIALDEHYDE DEHYDROGENASE"/>
    <property type="match status" value="1"/>
</dbReference>
<evidence type="ECO:0000256" key="6">
    <source>
        <dbReference type="ARBA" id="ARBA00049024"/>
    </source>
</evidence>
<dbReference type="InterPro" id="IPR016163">
    <property type="entry name" value="Ald_DH_C"/>
</dbReference>
<dbReference type="EC" id="1.2.1.41" evidence="7"/>
<comment type="similarity">
    <text evidence="7">Belongs to the gamma-glutamyl phosphate reductase family.</text>
</comment>
<dbReference type="InterPro" id="IPR000965">
    <property type="entry name" value="GPR_dom"/>
</dbReference>
<dbReference type="InterPro" id="IPR016161">
    <property type="entry name" value="Ald_DH/histidinol_DH"/>
</dbReference>
<comment type="subcellular location">
    <subcellularLocation>
        <location evidence="7">Cytoplasm</location>
    </subcellularLocation>
</comment>
<comment type="catalytic activity">
    <reaction evidence="6 7">
        <text>L-glutamate 5-semialdehyde + phosphate + NADP(+) = L-glutamyl 5-phosphate + NADPH + H(+)</text>
        <dbReference type="Rhea" id="RHEA:19541"/>
        <dbReference type="ChEBI" id="CHEBI:15378"/>
        <dbReference type="ChEBI" id="CHEBI:43474"/>
        <dbReference type="ChEBI" id="CHEBI:57783"/>
        <dbReference type="ChEBI" id="CHEBI:58066"/>
        <dbReference type="ChEBI" id="CHEBI:58274"/>
        <dbReference type="ChEBI" id="CHEBI:58349"/>
        <dbReference type="EC" id="1.2.1.41"/>
    </reaction>
</comment>
<dbReference type="GO" id="GO:0004350">
    <property type="term" value="F:glutamate-5-semialdehyde dehydrogenase activity"/>
    <property type="evidence" value="ECO:0007669"/>
    <property type="project" value="UniProtKB-UniRule"/>
</dbReference>
<dbReference type="AlphaFoldDB" id="A0A939HAW5"/>
<dbReference type="InterPro" id="IPR012134">
    <property type="entry name" value="Glu-5-SA_DH"/>
</dbReference>